<keyword evidence="1" id="KW-0812">Transmembrane</keyword>
<dbReference type="Proteomes" id="UP000472839">
    <property type="component" value="Unassembled WGS sequence"/>
</dbReference>
<keyword evidence="1" id="KW-1133">Transmembrane helix</keyword>
<evidence type="ECO:0000259" key="2">
    <source>
        <dbReference type="Pfam" id="PF09851"/>
    </source>
</evidence>
<dbReference type="InterPro" id="IPR018649">
    <property type="entry name" value="SHOCT"/>
</dbReference>
<dbReference type="Proteomes" id="UP000461010">
    <property type="component" value="Unassembled WGS sequence"/>
</dbReference>
<feature type="transmembrane region" description="Helical" evidence="1">
    <location>
        <begin position="6"/>
        <end position="25"/>
    </location>
</feature>
<dbReference type="Pfam" id="PF09851">
    <property type="entry name" value="SHOCT"/>
    <property type="match status" value="1"/>
</dbReference>
<keyword evidence="5" id="KW-1185">Reference proteome</keyword>
<evidence type="ECO:0000313" key="6">
    <source>
        <dbReference type="Proteomes" id="UP000472839"/>
    </source>
</evidence>
<dbReference type="AlphaFoldDB" id="A0A6L4WSY9"/>
<name>A0A6L4WSY9_9BACT</name>
<dbReference type="EMBL" id="WFKJ01000010">
    <property type="protein sequence ID" value="KAB7891975.1"/>
    <property type="molecule type" value="Genomic_DNA"/>
</dbReference>
<organism evidence="3 6">
    <name type="scientific">Poseidonibacter ostreae</name>
    <dbReference type="NCBI Taxonomy" id="2654171"/>
    <lineage>
        <taxon>Bacteria</taxon>
        <taxon>Pseudomonadati</taxon>
        <taxon>Campylobacterota</taxon>
        <taxon>Epsilonproteobacteria</taxon>
        <taxon>Campylobacterales</taxon>
        <taxon>Arcobacteraceae</taxon>
        <taxon>Poseidonibacter</taxon>
    </lineage>
</organism>
<dbReference type="EMBL" id="WFKK01000018">
    <property type="protein sequence ID" value="KAB7889027.1"/>
    <property type="molecule type" value="Genomic_DNA"/>
</dbReference>
<feature type="domain" description="SHOCT" evidence="2">
    <location>
        <begin position="36"/>
        <end position="60"/>
    </location>
</feature>
<reference evidence="5 6" key="1">
    <citation type="submission" date="2019-10" db="EMBL/GenBank/DDBJ databases">
        <title>Poseidonibacter ostreae sp. nov., isolated from the gut of the Ostrea denselamellosa.</title>
        <authorList>
            <person name="Choi A."/>
        </authorList>
    </citation>
    <scope>NUCLEOTIDE SEQUENCE [LARGE SCALE GENOMIC DNA]</scope>
    <source>
        <strain evidence="3 6">SJOD-M-33</strain>
        <strain evidence="4 5">SJOD-M-5</strain>
    </source>
</reference>
<keyword evidence="1" id="KW-0472">Membrane</keyword>
<sequence length="62" mass="7395">MNMNMTLFHGVAMFIFWFILVYLILSIFNEKKDSSAIDILKKRFAKSEITKEQFDEMKKSLI</sequence>
<comment type="caution">
    <text evidence="3">The sequence shown here is derived from an EMBL/GenBank/DDBJ whole genome shotgun (WGS) entry which is preliminary data.</text>
</comment>
<evidence type="ECO:0000313" key="3">
    <source>
        <dbReference type="EMBL" id="KAB7889027.1"/>
    </source>
</evidence>
<evidence type="ECO:0000256" key="1">
    <source>
        <dbReference type="SAM" id="Phobius"/>
    </source>
</evidence>
<protein>
    <submittedName>
        <fullName evidence="3">SHOCT domain-containing protein</fullName>
    </submittedName>
</protein>
<accession>A0A6L4WSY9</accession>
<evidence type="ECO:0000313" key="5">
    <source>
        <dbReference type="Proteomes" id="UP000461010"/>
    </source>
</evidence>
<proteinExistence type="predicted"/>
<gene>
    <name evidence="4" type="ORF">GBG18_05015</name>
    <name evidence="3" type="ORF">GBG19_07465</name>
</gene>
<evidence type="ECO:0000313" key="4">
    <source>
        <dbReference type="EMBL" id="KAB7891975.1"/>
    </source>
</evidence>